<dbReference type="PANTHER" id="PTHR19136:SF81">
    <property type="entry name" value="MOLYBDENUM COFACTOR GUANYLYLTRANSFERASE"/>
    <property type="match status" value="1"/>
</dbReference>
<dbReference type="NCBIfam" id="TIGR02665">
    <property type="entry name" value="molyb_mobA"/>
    <property type="match status" value="1"/>
</dbReference>
<comment type="cofactor">
    <cofactor evidence="8">
        <name>Mg(2+)</name>
        <dbReference type="ChEBI" id="CHEBI:18420"/>
    </cofactor>
</comment>
<dbReference type="CDD" id="cd02503">
    <property type="entry name" value="MobA"/>
    <property type="match status" value="1"/>
</dbReference>
<dbReference type="GO" id="GO:0005737">
    <property type="term" value="C:cytoplasm"/>
    <property type="evidence" value="ECO:0007669"/>
    <property type="project" value="UniProtKB-SubCell"/>
</dbReference>
<dbReference type="InterPro" id="IPR027417">
    <property type="entry name" value="P-loop_NTPase"/>
</dbReference>
<dbReference type="Gene3D" id="3.40.50.300">
    <property type="entry name" value="P-loop containing nucleotide triphosphate hydrolases"/>
    <property type="match status" value="1"/>
</dbReference>
<dbReference type="InterPro" id="IPR004435">
    <property type="entry name" value="MobB_dom"/>
</dbReference>
<evidence type="ECO:0000256" key="5">
    <source>
        <dbReference type="ARBA" id="ARBA00022842"/>
    </source>
</evidence>
<feature type="binding site" evidence="8">
    <location>
        <position position="103"/>
    </location>
    <ligand>
        <name>Mg(2+)</name>
        <dbReference type="ChEBI" id="CHEBI:18420"/>
    </ligand>
</feature>
<dbReference type="PANTHER" id="PTHR19136">
    <property type="entry name" value="MOLYBDENUM COFACTOR GUANYLYLTRANSFERASE"/>
    <property type="match status" value="1"/>
</dbReference>
<dbReference type="CDD" id="cd03116">
    <property type="entry name" value="MobB"/>
    <property type="match status" value="1"/>
</dbReference>
<dbReference type="InterPro" id="IPR029044">
    <property type="entry name" value="Nucleotide-diphossugar_trans"/>
</dbReference>
<keyword evidence="2 8" id="KW-0808">Transferase</keyword>
<comment type="caution">
    <text evidence="11">The sequence shown here is derived from an EMBL/GenBank/DDBJ whole genome shotgun (WGS) entry which is preliminary data.</text>
</comment>
<keyword evidence="7 8" id="KW-0501">Molybdenum cofactor biosynthesis</keyword>
<proteinExistence type="inferred from homology"/>
<feature type="domain" description="MobA-like NTP transferase" evidence="10">
    <location>
        <begin position="11"/>
        <end position="165"/>
    </location>
</feature>
<dbReference type="NCBIfam" id="TIGR00176">
    <property type="entry name" value="mobB"/>
    <property type="match status" value="1"/>
</dbReference>
<dbReference type="Gene3D" id="3.90.550.10">
    <property type="entry name" value="Spore Coat Polysaccharide Biosynthesis Protein SpsA, Chain A"/>
    <property type="match status" value="1"/>
</dbReference>
<dbReference type="EMBL" id="MTEJ01000122">
    <property type="protein sequence ID" value="OQX10129.1"/>
    <property type="molecule type" value="Genomic_DNA"/>
</dbReference>
<dbReference type="GO" id="GO:0061603">
    <property type="term" value="F:molybdenum cofactor guanylyltransferase activity"/>
    <property type="evidence" value="ECO:0007669"/>
    <property type="project" value="UniProtKB-EC"/>
</dbReference>
<comment type="catalytic activity">
    <reaction evidence="8">
        <text>Mo-molybdopterin + GTP + H(+) = Mo-molybdopterin guanine dinucleotide + diphosphate</text>
        <dbReference type="Rhea" id="RHEA:34243"/>
        <dbReference type="ChEBI" id="CHEBI:15378"/>
        <dbReference type="ChEBI" id="CHEBI:33019"/>
        <dbReference type="ChEBI" id="CHEBI:37565"/>
        <dbReference type="ChEBI" id="CHEBI:71302"/>
        <dbReference type="ChEBI" id="CHEBI:71310"/>
        <dbReference type="EC" id="2.7.7.77"/>
    </reaction>
</comment>
<dbReference type="Pfam" id="PF12804">
    <property type="entry name" value="NTP_transf_3"/>
    <property type="match status" value="1"/>
</dbReference>
<evidence type="ECO:0000256" key="7">
    <source>
        <dbReference type="ARBA" id="ARBA00023150"/>
    </source>
</evidence>
<evidence type="ECO:0000313" key="12">
    <source>
        <dbReference type="Proteomes" id="UP000192491"/>
    </source>
</evidence>
<dbReference type="GO" id="GO:0005525">
    <property type="term" value="F:GTP binding"/>
    <property type="evidence" value="ECO:0007669"/>
    <property type="project" value="UniProtKB-UniRule"/>
</dbReference>
<dbReference type="HAMAP" id="MF_00316">
    <property type="entry name" value="MobA"/>
    <property type="match status" value="1"/>
</dbReference>
<keyword evidence="1 8" id="KW-0963">Cytoplasm</keyword>
<dbReference type="EC" id="2.7.7.77" evidence="8"/>
<accession>A0A1Y1QNL0</accession>
<dbReference type="AlphaFoldDB" id="A0A1Y1QNL0"/>
<feature type="binding site" evidence="8">
    <location>
        <begin position="14"/>
        <end position="16"/>
    </location>
    <ligand>
        <name>GTP</name>
        <dbReference type="ChEBI" id="CHEBI:37565"/>
    </ligand>
</feature>
<keyword evidence="11" id="KW-0548">Nucleotidyltransferase</keyword>
<evidence type="ECO:0000256" key="4">
    <source>
        <dbReference type="ARBA" id="ARBA00022741"/>
    </source>
</evidence>
<dbReference type="InterPro" id="IPR025877">
    <property type="entry name" value="MobA-like_NTP_Trfase"/>
</dbReference>
<evidence type="ECO:0000256" key="8">
    <source>
        <dbReference type="HAMAP-Rule" id="MF_00316"/>
    </source>
</evidence>
<organism evidence="11 12">
    <name type="scientific">Thiothrix lacustris</name>
    <dbReference type="NCBI Taxonomy" id="525917"/>
    <lineage>
        <taxon>Bacteria</taxon>
        <taxon>Pseudomonadati</taxon>
        <taxon>Pseudomonadota</taxon>
        <taxon>Gammaproteobacteria</taxon>
        <taxon>Thiotrichales</taxon>
        <taxon>Thiotrichaceae</taxon>
        <taxon>Thiothrix</taxon>
    </lineage>
</organism>
<dbReference type="GO" id="GO:0046872">
    <property type="term" value="F:metal ion binding"/>
    <property type="evidence" value="ECO:0007669"/>
    <property type="project" value="UniProtKB-KW"/>
</dbReference>
<evidence type="ECO:0000259" key="10">
    <source>
        <dbReference type="Pfam" id="PF12804"/>
    </source>
</evidence>
<protein>
    <recommendedName>
        <fullName evidence="8">Molybdenum cofactor guanylyltransferase</fullName>
        <shortName evidence="8">MoCo guanylyltransferase</shortName>
        <ecNumber evidence="8">2.7.7.77</ecNumber>
    </recommendedName>
    <alternativeName>
        <fullName evidence="8">GTP:molybdopterin guanylyltransferase</fullName>
    </alternativeName>
    <alternativeName>
        <fullName evidence="8">Mo-MPT guanylyltransferase</fullName>
    </alternativeName>
    <alternativeName>
        <fullName evidence="8">Molybdopterin guanylyltransferase</fullName>
    </alternativeName>
    <alternativeName>
        <fullName evidence="8">Molybdopterin-guanine dinucleotide synthase</fullName>
        <shortName evidence="8">MGD synthase</shortName>
    </alternativeName>
</protein>
<reference evidence="11 12" key="1">
    <citation type="submission" date="2017-01" db="EMBL/GenBank/DDBJ databases">
        <title>Novel large sulfur bacteria in the metagenomes of groundwater-fed chemosynthetic microbial mats in the Lake Huron basin.</title>
        <authorList>
            <person name="Sharrar A.M."/>
            <person name="Flood B.E."/>
            <person name="Bailey J.V."/>
            <person name="Jones D.S."/>
            <person name="Biddanda B."/>
            <person name="Ruberg S.A."/>
            <person name="Marcus D.N."/>
            <person name="Dick G.J."/>
        </authorList>
    </citation>
    <scope>NUCLEOTIDE SEQUENCE [LARGE SCALE GENOMIC DNA]</scope>
    <source>
        <strain evidence="11">A8</strain>
    </source>
</reference>
<sequence length="382" mass="42134">MMTNTGKLITGVILAGGQGSRMGGLDKGLLVLQGRPLVEHLLDALRPQVDAILISANRNQARYQQYQHPVISDELSGYQGPLAGFAAAMQHATTPYVLIVPCDAPVIAPDTTARLWQALQRESADLAVAHDGERLQPVHALIPVSLLPSLQAFLANGDRKIDLWYAQHRVAMVDFSDYRTMFRNINTPAQQTAMEQTPVNAPVTDQRTADLAILGLCAWSGAGKTTLMTHLIKHLKAAGLQITVIKHGHHQIELDTPGKDTYRFREAGADQVLLASRKRIAIMQECKTQREPELADVLRFINCDCADLVLVEGFKHTTIPKIEVHRPSVGKPLLYPDDSSVLAVATDDLTLDLPKHLAKLDLNQPDTIAAFILQWLKRHPRR</sequence>
<keyword evidence="5 8" id="KW-0460">Magnesium</keyword>
<dbReference type="GO" id="GO:1902758">
    <property type="term" value="P:bis(molybdopterin guanine dinucleotide)molybdenum biosynthetic process"/>
    <property type="evidence" value="ECO:0007669"/>
    <property type="project" value="TreeGrafter"/>
</dbReference>
<comment type="domain">
    <text evidence="8">The N-terminal domain determines nucleotide recognition and specific binding, while the C-terminal domain determines the specific binding to the target protein.</text>
</comment>
<comment type="similarity">
    <text evidence="8">Belongs to the MobA family.</text>
</comment>
<comment type="function">
    <text evidence="8">Transfers a GMP moiety from GTP to Mo-molybdopterin (Mo-MPT) cofactor (Moco or molybdenum cofactor) to form Mo-molybdopterin guanine dinucleotide (Mo-MGD) cofactor.</text>
</comment>
<feature type="domain" description="Molybdopterin-guanine dinucleotide biosynthesis protein B (MobB)" evidence="9">
    <location>
        <begin position="213"/>
        <end position="347"/>
    </location>
</feature>
<name>A0A1Y1QNL0_9GAMM</name>
<gene>
    <name evidence="8" type="primary">mobA</name>
    <name evidence="11" type="ORF">BWK73_21100</name>
</gene>
<comment type="subcellular location">
    <subcellularLocation>
        <location evidence="8">Cytoplasm</location>
    </subcellularLocation>
</comment>
<dbReference type="Pfam" id="PF03205">
    <property type="entry name" value="MobB"/>
    <property type="match status" value="1"/>
</dbReference>
<comment type="caution">
    <text evidence="8">Lacks conserved residue(s) required for the propagation of feature annotation.</text>
</comment>
<dbReference type="InterPro" id="IPR013482">
    <property type="entry name" value="Molybde_CF_guanTrfase"/>
</dbReference>
<feature type="binding site" evidence="8">
    <location>
        <position position="27"/>
    </location>
    <ligand>
        <name>GTP</name>
        <dbReference type="ChEBI" id="CHEBI:37565"/>
    </ligand>
</feature>
<dbReference type="Proteomes" id="UP000192491">
    <property type="component" value="Unassembled WGS sequence"/>
</dbReference>
<evidence type="ECO:0000256" key="1">
    <source>
        <dbReference type="ARBA" id="ARBA00022490"/>
    </source>
</evidence>
<keyword evidence="6 8" id="KW-0342">GTP-binding</keyword>
<comment type="subunit">
    <text evidence="8">Monomer.</text>
</comment>
<feature type="binding site" evidence="8">
    <location>
        <position position="73"/>
    </location>
    <ligand>
        <name>GTP</name>
        <dbReference type="ChEBI" id="CHEBI:37565"/>
    </ligand>
</feature>
<evidence type="ECO:0000256" key="6">
    <source>
        <dbReference type="ARBA" id="ARBA00023134"/>
    </source>
</evidence>
<dbReference type="SUPFAM" id="SSF52540">
    <property type="entry name" value="P-loop containing nucleoside triphosphate hydrolases"/>
    <property type="match status" value="1"/>
</dbReference>
<keyword evidence="4 8" id="KW-0547">Nucleotide-binding</keyword>
<evidence type="ECO:0000256" key="2">
    <source>
        <dbReference type="ARBA" id="ARBA00022679"/>
    </source>
</evidence>
<evidence type="ECO:0000313" key="11">
    <source>
        <dbReference type="EMBL" id="OQX10129.1"/>
    </source>
</evidence>
<feature type="binding site" evidence="8">
    <location>
        <position position="103"/>
    </location>
    <ligand>
        <name>GTP</name>
        <dbReference type="ChEBI" id="CHEBI:37565"/>
    </ligand>
</feature>
<evidence type="ECO:0000259" key="9">
    <source>
        <dbReference type="Pfam" id="PF03205"/>
    </source>
</evidence>
<keyword evidence="3 8" id="KW-0479">Metal-binding</keyword>
<dbReference type="SUPFAM" id="SSF53448">
    <property type="entry name" value="Nucleotide-diphospho-sugar transferases"/>
    <property type="match status" value="1"/>
</dbReference>
<evidence type="ECO:0000256" key="3">
    <source>
        <dbReference type="ARBA" id="ARBA00022723"/>
    </source>
</evidence>